<gene>
    <name evidence="2" type="ORF">GPUH_LOCUS7305</name>
</gene>
<reference evidence="4" key="1">
    <citation type="submission" date="2016-06" db="UniProtKB">
        <authorList>
            <consortium name="WormBaseParasite"/>
        </authorList>
    </citation>
    <scope>IDENTIFICATION</scope>
</reference>
<accession>A0A183DF12</accession>
<evidence type="ECO:0000256" key="1">
    <source>
        <dbReference type="SAM" id="MobiDB-lite"/>
    </source>
</evidence>
<dbReference type="WBParaSite" id="GPUH_0000731201-mRNA-1">
    <property type="protein sequence ID" value="GPUH_0000731201-mRNA-1"/>
    <property type="gene ID" value="GPUH_0000731201"/>
</dbReference>
<feature type="region of interest" description="Disordered" evidence="1">
    <location>
        <begin position="176"/>
        <end position="202"/>
    </location>
</feature>
<dbReference type="Proteomes" id="UP000271098">
    <property type="component" value="Unassembled WGS sequence"/>
</dbReference>
<dbReference type="EMBL" id="UYRT01018687">
    <property type="protein sequence ID" value="VDK57898.1"/>
    <property type="molecule type" value="Genomic_DNA"/>
</dbReference>
<dbReference type="AlphaFoldDB" id="A0A183DF12"/>
<name>A0A183DF12_9BILA</name>
<reference evidence="2 3" key="2">
    <citation type="submission" date="2018-11" db="EMBL/GenBank/DDBJ databases">
        <authorList>
            <consortium name="Pathogen Informatics"/>
        </authorList>
    </citation>
    <scope>NUCLEOTIDE SEQUENCE [LARGE SCALE GENOMIC DNA]</scope>
</reference>
<feature type="compositionally biased region" description="Polar residues" evidence="1">
    <location>
        <begin position="182"/>
        <end position="196"/>
    </location>
</feature>
<organism evidence="4">
    <name type="scientific">Gongylonema pulchrum</name>
    <dbReference type="NCBI Taxonomy" id="637853"/>
    <lineage>
        <taxon>Eukaryota</taxon>
        <taxon>Metazoa</taxon>
        <taxon>Ecdysozoa</taxon>
        <taxon>Nematoda</taxon>
        <taxon>Chromadorea</taxon>
        <taxon>Rhabditida</taxon>
        <taxon>Spirurina</taxon>
        <taxon>Spiruromorpha</taxon>
        <taxon>Spiruroidea</taxon>
        <taxon>Gongylonematidae</taxon>
        <taxon>Gongylonema</taxon>
    </lineage>
</organism>
<proteinExistence type="predicted"/>
<protein>
    <submittedName>
        <fullName evidence="4">O(6)-methylguanine-induced apoptosis 2</fullName>
    </submittedName>
</protein>
<keyword evidence="3" id="KW-1185">Reference proteome</keyword>
<evidence type="ECO:0000313" key="4">
    <source>
        <dbReference type="WBParaSite" id="GPUH_0000731201-mRNA-1"/>
    </source>
</evidence>
<evidence type="ECO:0000313" key="2">
    <source>
        <dbReference type="EMBL" id="VDK57898.1"/>
    </source>
</evidence>
<evidence type="ECO:0000313" key="3">
    <source>
        <dbReference type="Proteomes" id="UP000271098"/>
    </source>
</evidence>
<sequence length="219" mass="23955">MASSANFNTVAMLPGTPYFCPTAPGPSTPKWLSEGHPHPEYQIPKFVSRSGTRMHPVPDPLRYPADVRWPSEFAYQIQTFHPAAAAGRPSLPDAYPTDPFPSTSMAQLPGNCCFGRLENTGPCYYPNTMLPTGYAAPSPNNYFAATQHIAQWKVIIVKFSKKIKQKLKQLSISSEAPGVMNPQANGKKSRVTQPVANTPPYRTGPGTNSECVSFHAIYL</sequence>
<dbReference type="OrthoDB" id="6159439at2759"/>